<name>A0A0S4JDL2_BODSA</name>
<reference evidence="2" key="1">
    <citation type="submission" date="2015-09" db="EMBL/GenBank/DDBJ databases">
        <authorList>
            <consortium name="Pathogen Informatics"/>
        </authorList>
    </citation>
    <scope>NUCLEOTIDE SEQUENCE [LARGE SCALE GENOMIC DNA]</scope>
    <source>
        <strain evidence="2">Lake Konstanz</strain>
    </source>
</reference>
<evidence type="ECO:0000313" key="2">
    <source>
        <dbReference type="Proteomes" id="UP000051952"/>
    </source>
</evidence>
<proteinExistence type="predicted"/>
<accession>A0A0S4JDL2</accession>
<dbReference type="EMBL" id="CYKH01001624">
    <property type="protein sequence ID" value="CUG88208.1"/>
    <property type="molecule type" value="Genomic_DNA"/>
</dbReference>
<keyword evidence="2" id="KW-1185">Reference proteome</keyword>
<dbReference type="VEuPathDB" id="TriTrypDB:BSAL_14185"/>
<protein>
    <submittedName>
        <fullName evidence="1">Uncharacterized protein</fullName>
    </submittedName>
</protein>
<evidence type="ECO:0000313" key="1">
    <source>
        <dbReference type="EMBL" id="CUG88208.1"/>
    </source>
</evidence>
<organism evidence="1 2">
    <name type="scientific">Bodo saltans</name>
    <name type="common">Flagellated protozoan</name>
    <dbReference type="NCBI Taxonomy" id="75058"/>
    <lineage>
        <taxon>Eukaryota</taxon>
        <taxon>Discoba</taxon>
        <taxon>Euglenozoa</taxon>
        <taxon>Kinetoplastea</taxon>
        <taxon>Metakinetoplastina</taxon>
        <taxon>Eubodonida</taxon>
        <taxon>Bodonidae</taxon>
        <taxon>Bodo</taxon>
    </lineage>
</organism>
<feature type="non-terminal residue" evidence="1">
    <location>
        <position position="1"/>
    </location>
</feature>
<dbReference type="Proteomes" id="UP000051952">
    <property type="component" value="Unassembled WGS sequence"/>
</dbReference>
<gene>
    <name evidence="1" type="ORF">BSAL_14185</name>
</gene>
<sequence>TLLTRIEPALHCCIKFSTWTLLGVGSPNSSHRCSLDQQVQPFSTRTHEFACANKFVDEFYDRFFDIFFSHFFRFLLTRPDQLLQLSLRAQHLRPNHQPTTEMMCTLPTTMHRNDLQPTEFLCYFFSFDEKKQIMALASLPPTSWLSSAMHPYDEPYIFRVAHLFSTQPRPADCCGSAHDELVTSSSSQLSDSDRLNALVHELQQVRWLPDTFIALVVQHQLDVEGILELTDVNLRRQFFIDDASVRNRVRSYFSLCLRIFETQQDDELQSSTH</sequence>
<dbReference type="AlphaFoldDB" id="A0A0S4JDL2"/>